<evidence type="ECO:0000313" key="2">
    <source>
        <dbReference type="Proteomes" id="UP000183585"/>
    </source>
</evidence>
<evidence type="ECO:0000313" key="1">
    <source>
        <dbReference type="EMBL" id="SCF40282.1"/>
    </source>
</evidence>
<reference evidence="2" key="1">
    <citation type="submission" date="2016-06" db="EMBL/GenBank/DDBJ databases">
        <authorList>
            <person name="Varghese N."/>
            <person name="Submissions Spin"/>
        </authorList>
    </citation>
    <scope>NUCLEOTIDE SEQUENCE [LARGE SCALE GENOMIC DNA]</scope>
    <source>
        <strain evidence="2">DSM 43168</strain>
    </source>
</reference>
<name>A0A1C5A4X7_9ACTN</name>
<keyword evidence="1" id="KW-0808">Transferase</keyword>
<dbReference type="GO" id="GO:0016740">
    <property type="term" value="F:transferase activity"/>
    <property type="evidence" value="ECO:0007669"/>
    <property type="project" value="UniProtKB-KW"/>
</dbReference>
<keyword evidence="2" id="KW-1185">Reference proteome</keyword>
<protein>
    <submittedName>
        <fullName evidence="1">Nucleotidyl transferase AbiEii toxin, Type IV TA system</fullName>
    </submittedName>
</protein>
<accession>A0A1C5A4X7</accession>
<proteinExistence type="predicted"/>
<sequence>MEELHRQLLRIGFDAGDDLGLVLAGGYAMCAHELVSRPSQDIDFATASTLPLSTVVSRLADAYRHAGFSAQAIEVSPRMARMLVSDGTASCEVDLLKEALGPPARLSIGPVLAFEDAVGLKVRALHDRAAHRDFIDIHAANAQLSWTELEALGARHTAGFSLDELADRLGAVDERDPRTFLAYGLTEPDLDELRRWALRWEADIRARLANGETGPPGVADDEWDTYLDRW</sequence>
<dbReference type="Proteomes" id="UP000183585">
    <property type="component" value="Unassembled WGS sequence"/>
</dbReference>
<dbReference type="RefSeq" id="WP_074476640.1">
    <property type="nucleotide sequence ID" value="NZ_FMCT01000011.1"/>
</dbReference>
<dbReference type="EMBL" id="FMCT01000011">
    <property type="protein sequence ID" value="SCF40282.1"/>
    <property type="molecule type" value="Genomic_DNA"/>
</dbReference>
<gene>
    <name evidence="1" type="ORF">GA0070563_111130</name>
</gene>
<dbReference type="InterPro" id="IPR014942">
    <property type="entry name" value="AbiEii"/>
</dbReference>
<organism evidence="1 2">
    <name type="scientific">Micromonospora carbonacea</name>
    <dbReference type="NCBI Taxonomy" id="47853"/>
    <lineage>
        <taxon>Bacteria</taxon>
        <taxon>Bacillati</taxon>
        <taxon>Actinomycetota</taxon>
        <taxon>Actinomycetes</taxon>
        <taxon>Micromonosporales</taxon>
        <taxon>Micromonosporaceae</taxon>
        <taxon>Micromonospora</taxon>
    </lineage>
</organism>
<dbReference type="Pfam" id="PF08843">
    <property type="entry name" value="AbiEii"/>
    <property type="match status" value="1"/>
</dbReference>
<dbReference type="AlphaFoldDB" id="A0A1C5A4X7"/>